<keyword evidence="3" id="KW-1185">Reference proteome</keyword>
<organism evidence="1">
    <name type="scientific">Spironucleus salmonicida</name>
    <dbReference type="NCBI Taxonomy" id="348837"/>
    <lineage>
        <taxon>Eukaryota</taxon>
        <taxon>Metamonada</taxon>
        <taxon>Diplomonadida</taxon>
        <taxon>Hexamitidae</taxon>
        <taxon>Hexamitinae</taxon>
        <taxon>Spironucleus</taxon>
    </lineage>
</organism>
<dbReference type="Proteomes" id="UP000018208">
    <property type="component" value="Unassembled WGS sequence"/>
</dbReference>
<sequence>MGCASNQSQPIKSDTELNYEQGKSDINFEKFIETKQQPQFSTDMPKLDNIGNNLDLALEKYKVLNSEQERKVTSILKMGLPSTSFDYYTPDQGEAQGKHVQLETKLDCDVDSIQEEEDYKQQ</sequence>
<gene>
    <name evidence="1" type="ORF">SS50377_15478</name>
    <name evidence="2" type="ORF">SS50377_24672</name>
</gene>
<protein>
    <submittedName>
        <fullName evidence="1">Uncharacterized protein</fullName>
    </submittedName>
</protein>
<proteinExistence type="predicted"/>
<dbReference type="VEuPathDB" id="GiardiaDB:SS50377_24672"/>
<dbReference type="EMBL" id="AUWU02000005">
    <property type="protein sequence ID" value="KAH0572561.1"/>
    <property type="molecule type" value="Genomic_DNA"/>
</dbReference>
<dbReference type="AlphaFoldDB" id="V6LL64"/>
<accession>V6LL64</accession>
<evidence type="ECO:0000313" key="1">
    <source>
        <dbReference type="EMBL" id="EST44481.1"/>
    </source>
</evidence>
<evidence type="ECO:0000313" key="3">
    <source>
        <dbReference type="Proteomes" id="UP000018208"/>
    </source>
</evidence>
<name>V6LL64_9EUKA</name>
<reference evidence="1 2" key="1">
    <citation type="journal article" date="2014" name="PLoS Genet.">
        <title>The Genome of Spironucleus salmonicida Highlights a Fish Pathogen Adapted to Fluctuating Environments.</title>
        <authorList>
            <person name="Xu F."/>
            <person name="Jerlstrom-Hultqvist J."/>
            <person name="Einarsson E."/>
            <person name="Astvaldsson A."/>
            <person name="Svard S.G."/>
            <person name="Andersson J.O."/>
        </authorList>
    </citation>
    <scope>NUCLEOTIDE SEQUENCE</scope>
    <source>
        <strain evidence="2">ATCC 50377</strain>
    </source>
</reference>
<dbReference type="EMBL" id="KI546115">
    <property type="protein sequence ID" value="EST44481.1"/>
    <property type="molecule type" value="Genomic_DNA"/>
</dbReference>
<evidence type="ECO:0000313" key="2">
    <source>
        <dbReference type="EMBL" id="KAH0572561.1"/>
    </source>
</evidence>
<reference evidence="2" key="2">
    <citation type="submission" date="2020-12" db="EMBL/GenBank/DDBJ databases">
        <title>New Spironucleus salmonicida genome in near-complete chromosomes.</title>
        <authorList>
            <person name="Xu F."/>
            <person name="Kurt Z."/>
            <person name="Jimenez-Gonzalez A."/>
            <person name="Astvaldsson A."/>
            <person name="Andersson J.O."/>
            <person name="Svard S.G."/>
        </authorList>
    </citation>
    <scope>NUCLEOTIDE SEQUENCE</scope>
    <source>
        <strain evidence="2">ATCC 50377</strain>
    </source>
</reference>